<feature type="region of interest" description="Disordered" evidence="1">
    <location>
        <begin position="50"/>
        <end position="72"/>
    </location>
</feature>
<proteinExistence type="predicted"/>
<sequence>MALAPWEVGLEAVDRADGRGGAKSQWLAAQLAAAAGGFGVFAALAAAADRDSVDHGSADRAPADERTLGRTRRAKTVVELDRLMASAEAIAGSGAPRPARQVGRLVRMGGSSMEQYTQSYTDLLVSPAPALFACLLPASDAVPDSM</sequence>
<protein>
    <submittedName>
        <fullName evidence="2">Uncharacterized protein</fullName>
    </submittedName>
</protein>
<evidence type="ECO:0000313" key="2">
    <source>
        <dbReference type="EMBL" id="CAK0865228.1"/>
    </source>
</evidence>
<accession>A0ABN9UYA1</accession>
<evidence type="ECO:0000313" key="3">
    <source>
        <dbReference type="Proteomes" id="UP001189429"/>
    </source>
</evidence>
<organism evidence="2 3">
    <name type="scientific">Prorocentrum cordatum</name>
    <dbReference type="NCBI Taxonomy" id="2364126"/>
    <lineage>
        <taxon>Eukaryota</taxon>
        <taxon>Sar</taxon>
        <taxon>Alveolata</taxon>
        <taxon>Dinophyceae</taxon>
        <taxon>Prorocentrales</taxon>
        <taxon>Prorocentraceae</taxon>
        <taxon>Prorocentrum</taxon>
    </lineage>
</organism>
<gene>
    <name evidence="2" type="ORF">PCOR1329_LOCUS52809</name>
</gene>
<dbReference type="Proteomes" id="UP001189429">
    <property type="component" value="Unassembled WGS sequence"/>
</dbReference>
<feature type="compositionally biased region" description="Basic and acidic residues" evidence="1">
    <location>
        <begin position="50"/>
        <end position="68"/>
    </location>
</feature>
<keyword evidence="3" id="KW-1185">Reference proteome</keyword>
<comment type="caution">
    <text evidence="2">The sequence shown here is derived from an EMBL/GenBank/DDBJ whole genome shotgun (WGS) entry which is preliminary data.</text>
</comment>
<dbReference type="EMBL" id="CAUYUJ010016429">
    <property type="protein sequence ID" value="CAK0865228.1"/>
    <property type="molecule type" value="Genomic_DNA"/>
</dbReference>
<reference evidence="2" key="1">
    <citation type="submission" date="2023-10" db="EMBL/GenBank/DDBJ databases">
        <authorList>
            <person name="Chen Y."/>
            <person name="Shah S."/>
            <person name="Dougan E. K."/>
            <person name="Thang M."/>
            <person name="Chan C."/>
        </authorList>
    </citation>
    <scope>NUCLEOTIDE SEQUENCE [LARGE SCALE GENOMIC DNA]</scope>
</reference>
<evidence type="ECO:0000256" key="1">
    <source>
        <dbReference type="SAM" id="MobiDB-lite"/>
    </source>
</evidence>
<name>A0ABN9UYA1_9DINO</name>